<dbReference type="InterPro" id="IPR000271">
    <property type="entry name" value="Ribosomal_bL34"/>
</dbReference>
<feature type="region of interest" description="Disordered" evidence="6">
    <location>
        <begin position="15"/>
        <end position="48"/>
    </location>
</feature>
<protein>
    <recommendedName>
        <fullName evidence="4">Large ribosomal subunit protein bL34m</fullName>
    </recommendedName>
    <alternativeName>
        <fullName evidence="5">39S ribosomal protein L34, mitochondrial</fullName>
    </alternativeName>
</protein>
<feature type="compositionally biased region" description="Low complexity" evidence="6">
    <location>
        <begin position="15"/>
        <end position="25"/>
    </location>
</feature>
<proteinExistence type="inferred from homology"/>
<dbReference type="Pfam" id="PF00468">
    <property type="entry name" value="Ribosomal_L34"/>
    <property type="match status" value="1"/>
</dbReference>
<dbReference type="RefSeq" id="XP_032800338.1">
    <property type="nucleotide sequence ID" value="XM_032944447.1"/>
</dbReference>
<organism evidence="7 8">
    <name type="scientific">Petromyzon marinus</name>
    <name type="common">Sea lamprey</name>
    <dbReference type="NCBI Taxonomy" id="7757"/>
    <lineage>
        <taxon>Eukaryota</taxon>
        <taxon>Metazoa</taxon>
        <taxon>Chordata</taxon>
        <taxon>Craniata</taxon>
        <taxon>Vertebrata</taxon>
        <taxon>Cyclostomata</taxon>
        <taxon>Hyperoartia</taxon>
        <taxon>Petromyzontiformes</taxon>
        <taxon>Petromyzontidae</taxon>
        <taxon>Petromyzon</taxon>
    </lineage>
</organism>
<dbReference type="GO" id="GO:0005762">
    <property type="term" value="C:mitochondrial large ribosomal subunit"/>
    <property type="evidence" value="ECO:0007669"/>
    <property type="project" value="TreeGrafter"/>
</dbReference>
<dbReference type="GO" id="GO:0006412">
    <property type="term" value="P:translation"/>
    <property type="evidence" value="ECO:0007669"/>
    <property type="project" value="InterPro"/>
</dbReference>
<evidence type="ECO:0000256" key="3">
    <source>
        <dbReference type="ARBA" id="ARBA00023274"/>
    </source>
</evidence>
<dbReference type="GO" id="GO:0003735">
    <property type="term" value="F:structural constituent of ribosome"/>
    <property type="evidence" value="ECO:0007669"/>
    <property type="project" value="InterPro"/>
</dbReference>
<dbReference type="AlphaFoldDB" id="A0AAJ7SJ80"/>
<gene>
    <name evidence="8 9" type="primary">MRPL34</name>
</gene>
<evidence type="ECO:0000256" key="6">
    <source>
        <dbReference type="SAM" id="MobiDB-lite"/>
    </source>
</evidence>
<dbReference type="CTD" id="64981"/>
<dbReference type="FunFam" id="1.10.287.3980:FF:000001">
    <property type="entry name" value="Mitochondrial ribosomal protein L34"/>
    <property type="match status" value="1"/>
</dbReference>
<comment type="similarity">
    <text evidence="1">Belongs to the bacterial ribosomal protein bL34 family.</text>
</comment>
<keyword evidence="7" id="KW-1185">Reference proteome</keyword>
<evidence type="ECO:0000313" key="7">
    <source>
        <dbReference type="Proteomes" id="UP001318040"/>
    </source>
</evidence>
<sequence>MASLLRGAVRAWFSSGLSPRPSLAPSLPPVPLAPPLGARGRKRGTEYQPKNLKRKHTHGFYRRLATRTGIELVLRRMLKGRRSLTH</sequence>
<name>A0AAJ7SJ80_PETMA</name>
<dbReference type="KEGG" id="pmrn:116937373"/>
<evidence type="ECO:0000313" key="9">
    <source>
        <dbReference type="RefSeq" id="XP_032800338.1"/>
    </source>
</evidence>
<dbReference type="RefSeq" id="XP_032800337.1">
    <property type="nucleotide sequence ID" value="XM_032944446.1"/>
</dbReference>
<keyword evidence="2 8" id="KW-0689">Ribosomal protein</keyword>
<evidence type="ECO:0000313" key="8">
    <source>
        <dbReference type="RefSeq" id="XP_032800337.1"/>
    </source>
</evidence>
<dbReference type="PANTHER" id="PTHR14503">
    <property type="entry name" value="MITOCHONDRIAL RIBOSOMAL PROTEIN 34 FAMILY MEMBER"/>
    <property type="match status" value="1"/>
</dbReference>
<dbReference type="Gene3D" id="1.10.287.3980">
    <property type="match status" value="1"/>
</dbReference>
<dbReference type="PANTHER" id="PTHR14503:SF4">
    <property type="entry name" value="LARGE RIBOSOMAL SUBUNIT PROTEIN BL34M"/>
    <property type="match status" value="1"/>
</dbReference>
<keyword evidence="3" id="KW-0687">Ribonucleoprotein</keyword>
<accession>A0AAJ7SJ80</accession>
<evidence type="ECO:0000256" key="2">
    <source>
        <dbReference type="ARBA" id="ARBA00022980"/>
    </source>
</evidence>
<reference evidence="8 9" key="1">
    <citation type="submission" date="2025-04" db="UniProtKB">
        <authorList>
            <consortium name="RefSeq"/>
        </authorList>
    </citation>
    <scope>IDENTIFICATION</scope>
    <source>
        <tissue evidence="8 9">Sperm</tissue>
    </source>
</reference>
<dbReference type="GeneID" id="116937373"/>
<evidence type="ECO:0000256" key="5">
    <source>
        <dbReference type="ARBA" id="ARBA00035434"/>
    </source>
</evidence>
<dbReference type="Proteomes" id="UP001318040">
    <property type="component" value="Unplaced"/>
</dbReference>
<dbReference type="NCBIfam" id="TIGR01030">
    <property type="entry name" value="rpmH_bact"/>
    <property type="match status" value="1"/>
</dbReference>
<evidence type="ECO:0000256" key="4">
    <source>
        <dbReference type="ARBA" id="ARBA00035274"/>
    </source>
</evidence>
<evidence type="ECO:0000256" key="1">
    <source>
        <dbReference type="ARBA" id="ARBA00010111"/>
    </source>
</evidence>